<proteinExistence type="inferred from homology"/>
<comment type="similarity">
    <text evidence="1">Belongs to the ATP-dependent AMP-binding enzyme family.</text>
</comment>
<dbReference type="InterPro" id="IPR045851">
    <property type="entry name" value="AMP-bd_C_sf"/>
</dbReference>
<gene>
    <name evidence="5" type="ORF">K8V08_08455</name>
</gene>
<evidence type="ECO:0000259" key="3">
    <source>
        <dbReference type="Pfam" id="PF00501"/>
    </source>
</evidence>
<dbReference type="Proteomes" id="UP000784435">
    <property type="component" value="Unassembled WGS sequence"/>
</dbReference>
<evidence type="ECO:0000256" key="1">
    <source>
        <dbReference type="ARBA" id="ARBA00006432"/>
    </source>
</evidence>
<reference evidence="5" key="1">
    <citation type="journal article" date="2021" name="PeerJ">
        <title>Extensive microbial diversity within the chicken gut microbiome revealed by metagenomics and culture.</title>
        <authorList>
            <person name="Gilroy R."/>
            <person name="Ravi A."/>
            <person name="Getino M."/>
            <person name="Pursley I."/>
            <person name="Horton D.L."/>
            <person name="Alikhan N.F."/>
            <person name="Baker D."/>
            <person name="Gharbi K."/>
            <person name="Hall N."/>
            <person name="Watson M."/>
            <person name="Adriaenssens E.M."/>
            <person name="Foster-Nyarko E."/>
            <person name="Jarju S."/>
            <person name="Secka A."/>
            <person name="Antonio M."/>
            <person name="Oren A."/>
            <person name="Chaudhuri R.R."/>
            <person name="La Ragione R."/>
            <person name="Hildebrand F."/>
            <person name="Pallen M.J."/>
        </authorList>
    </citation>
    <scope>NUCLEOTIDE SEQUENCE</scope>
    <source>
        <strain evidence="5">ChiGjej5B5-7349</strain>
    </source>
</reference>
<dbReference type="PROSITE" id="PS00455">
    <property type="entry name" value="AMP_BINDING"/>
    <property type="match status" value="1"/>
</dbReference>
<protein>
    <submittedName>
        <fullName evidence="5">AMP-binding protein</fullName>
    </submittedName>
</protein>
<dbReference type="InterPro" id="IPR020845">
    <property type="entry name" value="AMP-binding_CS"/>
</dbReference>
<dbReference type="InterPro" id="IPR000873">
    <property type="entry name" value="AMP-dep_synth/lig_dom"/>
</dbReference>
<dbReference type="FunFam" id="3.30.300.30:FF:000008">
    <property type="entry name" value="2,3-dihydroxybenzoate-AMP ligase"/>
    <property type="match status" value="1"/>
</dbReference>
<dbReference type="Pfam" id="PF13193">
    <property type="entry name" value="AMP-binding_C"/>
    <property type="match status" value="1"/>
</dbReference>
<accession>A0A921SP26</accession>
<reference evidence="5" key="2">
    <citation type="submission" date="2021-09" db="EMBL/GenBank/DDBJ databases">
        <authorList>
            <person name="Gilroy R."/>
        </authorList>
    </citation>
    <scope>NUCLEOTIDE SEQUENCE</scope>
    <source>
        <strain evidence="5">ChiGjej5B5-7349</strain>
    </source>
</reference>
<dbReference type="GO" id="GO:0016878">
    <property type="term" value="F:acid-thiol ligase activity"/>
    <property type="evidence" value="ECO:0007669"/>
    <property type="project" value="UniProtKB-ARBA"/>
</dbReference>
<dbReference type="AlphaFoldDB" id="A0A921SP26"/>
<organism evidence="5 6">
    <name type="scientific">Brevibacterium senegalense</name>
    <dbReference type="NCBI Taxonomy" id="1033736"/>
    <lineage>
        <taxon>Bacteria</taxon>
        <taxon>Bacillati</taxon>
        <taxon>Actinomycetota</taxon>
        <taxon>Actinomycetes</taxon>
        <taxon>Micrococcales</taxon>
        <taxon>Brevibacteriaceae</taxon>
        <taxon>Brevibacterium</taxon>
    </lineage>
</organism>
<feature type="domain" description="AMP-binding enzyme C-terminal" evidence="4">
    <location>
        <begin position="415"/>
        <end position="493"/>
    </location>
</feature>
<dbReference type="InterPro" id="IPR042099">
    <property type="entry name" value="ANL_N_sf"/>
</dbReference>
<dbReference type="InterPro" id="IPR050237">
    <property type="entry name" value="ATP-dep_AMP-bd_enzyme"/>
</dbReference>
<dbReference type="Pfam" id="PF00501">
    <property type="entry name" value="AMP-binding"/>
    <property type="match status" value="1"/>
</dbReference>
<name>A0A921SP26_9MICO</name>
<dbReference type="PANTHER" id="PTHR43767">
    <property type="entry name" value="LONG-CHAIN-FATTY-ACID--COA LIGASE"/>
    <property type="match status" value="1"/>
</dbReference>
<dbReference type="InterPro" id="IPR025110">
    <property type="entry name" value="AMP-bd_C"/>
</dbReference>
<evidence type="ECO:0000256" key="2">
    <source>
        <dbReference type="ARBA" id="ARBA00022598"/>
    </source>
</evidence>
<dbReference type="Gene3D" id="3.30.300.30">
    <property type="match status" value="1"/>
</dbReference>
<comment type="caution">
    <text evidence="5">The sequence shown here is derived from an EMBL/GenBank/DDBJ whole genome shotgun (WGS) entry which is preliminary data.</text>
</comment>
<sequence>MKLSTMLRSTMMRDPQKEALVSGESRWTYAQLVEASERAAGLLADRGVRSGDRVAAMTFNEPEFVFTAFGAWMLGATLVPVNHKFQAPEVRYTVEHSEVRVGVVSAELEAIAREGAPEVDWLTSGPGGTFADLHRDAQPWREHHDDDRAIAQVLYTSGTTSAPKGCMHTHDSIVRLATQLSLNLGYEHDDRILIAMPIWHSAPLNVCLLPILLMGGTVVLQKEYHPIETLRMIGTERITTFFGPTVAYLAPLRAAAAYGVDFAEFDFSSMRRWTFGGAPIDAQGTRTIIETYQPGGHYQLFGMSETGPSGSVLRPHEQLAKPGSIGKAAMVGVQMRVVKADGTEAGPGESGEIWFLSDTVMQGYLNNPEATASAFEGRWYKTGDIARVDEDGYYYVVDRTKDVIIVGGENVFSLEVEEAIALHPGIADVAVVGRPDEEWGQQVVAFVTPADGTDPAEVGVESLREFLAPKLARYKIPREVVVEQALPRNPSGKLLKHRLREAAAGV</sequence>
<evidence type="ECO:0000313" key="5">
    <source>
        <dbReference type="EMBL" id="HJG80428.1"/>
    </source>
</evidence>
<evidence type="ECO:0000259" key="4">
    <source>
        <dbReference type="Pfam" id="PF13193"/>
    </source>
</evidence>
<dbReference type="PANTHER" id="PTHR43767:SF1">
    <property type="entry name" value="NONRIBOSOMAL PEPTIDE SYNTHASE PES1 (EUROFUNG)-RELATED"/>
    <property type="match status" value="1"/>
</dbReference>
<feature type="domain" description="AMP-dependent synthetase/ligase" evidence="3">
    <location>
        <begin position="11"/>
        <end position="365"/>
    </location>
</feature>
<evidence type="ECO:0000313" key="6">
    <source>
        <dbReference type="Proteomes" id="UP000784435"/>
    </source>
</evidence>
<dbReference type="SUPFAM" id="SSF56801">
    <property type="entry name" value="Acetyl-CoA synthetase-like"/>
    <property type="match status" value="1"/>
</dbReference>
<keyword evidence="2" id="KW-0436">Ligase</keyword>
<dbReference type="EMBL" id="DYUK01000181">
    <property type="protein sequence ID" value="HJG80428.1"/>
    <property type="molecule type" value="Genomic_DNA"/>
</dbReference>
<dbReference type="Gene3D" id="3.40.50.12780">
    <property type="entry name" value="N-terminal domain of ligase-like"/>
    <property type="match status" value="1"/>
</dbReference>